<keyword evidence="1" id="KW-0812">Transmembrane</keyword>
<evidence type="ECO:0000313" key="3">
    <source>
        <dbReference type="EMBL" id="URW79069.1"/>
    </source>
</evidence>
<name>A0A9J6ZMX3_9BACT</name>
<dbReference type="SUPFAM" id="SSF74653">
    <property type="entry name" value="TolA/TonB C-terminal domain"/>
    <property type="match status" value="1"/>
</dbReference>
<keyword evidence="4" id="KW-1185">Reference proteome</keyword>
<dbReference type="EMBL" id="CP098400">
    <property type="protein sequence ID" value="URW79069.1"/>
    <property type="molecule type" value="Genomic_DNA"/>
</dbReference>
<gene>
    <name evidence="3" type="ORF">M9189_09415</name>
</gene>
<dbReference type="KEGG" id="alkq:M9189_09415"/>
<dbReference type="GO" id="GO:0098797">
    <property type="term" value="C:plasma membrane protein complex"/>
    <property type="evidence" value="ECO:0007669"/>
    <property type="project" value="TreeGrafter"/>
</dbReference>
<evidence type="ECO:0000256" key="1">
    <source>
        <dbReference type="SAM" id="Phobius"/>
    </source>
</evidence>
<dbReference type="PANTHER" id="PTHR33446">
    <property type="entry name" value="PROTEIN TONB-RELATED"/>
    <property type="match status" value="1"/>
</dbReference>
<reference evidence="3" key="1">
    <citation type="submission" date="2022-05" db="EMBL/GenBank/DDBJ databases">
        <authorList>
            <person name="Sun X."/>
        </authorList>
    </citation>
    <scope>NUCLEOTIDE SEQUENCE</scope>
    <source>
        <strain evidence="3">Ai-910</strain>
    </source>
</reference>
<dbReference type="Gene3D" id="3.30.1150.10">
    <property type="match status" value="1"/>
</dbReference>
<keyword evidence="1" id="KW-1133">Transmembrane helix</keyword>
<dbReference type="Pfam" id="PF03544">
    <property type="entry name" value="TonB_C"/>
    <property type="match status" value="1"/>
</dbReference>
<accession>A0A9J6ZMX3</accession>
<feature type="domain" description="TonB C-terminal" evidence="2">
    <location>
        <begin position="90"/>
        <end position="150"/>
    </location>
</feature>
<dbReference type="AlphaFoldDB" id="A0A9J6ZMX3"/>
<dbReference type="InterPro" id="IPR051045">
    <property type="entry name" value="TonB-dependent_transducer"/>
</dbReference>
<dbReference type="InterPro" id="IPR037682">
    <property type="entry name" value="TonB_C"/>
</dbReference>
<sequence>MNIWTIETRLYRKEKQVILILAFLFMPFIHSFSVNYQTDSIKYKSQIDSISKKEFYLLVDSMPEYPGGQSEMLKFFVTNFKYPAEIDACCKVIVEFIVDTTGQMTDLKIIRNLQKDFDNETLRVLSLMPKWKQGKLNGRAVNVKIIFPLNISLQ</sequence>
<dbReference type="Proteomes" id="UP001056426">
    <property type="component" value="Chromosome"/>
</dbReference>
<dbReference type="GO" id="GO:0055085">
    <property type="term" value="P:transmembrane transport"/>
    <property type="evidence" value="ECO:0007669"/>
    <property type="project" value="InterPro"/>
</dbReference>
<organism evidence="3 4">
    <name type="scientific">Xiashengella succiniciproducens</name>
    <dbReference type="NCBI Taxonomy" id="2949635"/>
    <lineage>
        <taxon>Bacteria</taxon>
        <taxon>Pseudomonadati</taxon>
        <taxon>Bacteroidota</taxon>
        <taxon>Bacteroidia</taxon>
        <taxon>Marinilabiliales</taxon>
        <taxon>Marinilabiliaceae</taxon>
        <taxon>Xiashengella</taxon>
    </lineage>
</organism>
<dbReference type="PANTHER" id="PTHR33446:SF2">
    <property type="entry name" value="PROTEIN TONB"/>
    <property type="match status" value="1"/>
</dbReference>
<evidence type="ECO:0000259" key="2">
    <source>
        <dbReference type="Pfam" id="PF03544"/>
    </source>
</evidence>
<dbReference type="RefSeq" id="WP_250722676.1">
    <property type="nucleotide sequence ID" value="NZ_CP098400.1"/>
</dbReference>
<keyword evidence="1" id="KW-0472">Membrane</keyword>
<feature type="transmembrane region" description="Helical" evidence="1">
    <location>
        <begin position="17"/>
        <end position="36"/>
    </location>
</feature>
<evidence type="ECO:0000313" key="4">
    <source>
        <dbReference type="Proteomes" id="UP001056426"/>
    </source>
</evidence>
<protein>
    <submittedName>
        <fullName evidence="3">Energy transducer TonB</fullName>
    </submittedName>
</protein>
<reference evidence="3" key="2">
    <citation type="submission" date="2022-06" db="EMBL/GenBank/DDBJ databases">
        <title>Xiashengella guii gen. nov. sp. nov., a bacterium isolated form anaerobic digestion tank.</title>
        <authorList>
            <person name="Huang H."/>
        </authorList>
    </citation>
    <scope>NUCLEOTIDE SEQUENCE</scope>
    <source>
        <strain evidence="3">Ai-910</strain>
    </source>
</reference>
<proteinExistence type="predicted"/>
<dbReference type="GO" id="GO:0031992">
    <property type="term" value="F:energy transducer activity"/>
    <property type="evidence" value="ECO:0007669"/>
    <property type="project" value="TreeGrafter"/>
</dbReference>